<dbReference type="RefSeq" id="WP_260278789.1">
    <property type="nucleotide sequence ID" value="NZ_JANAVZ010000027.1"/>
</dbReference>
<evidence type="ECO:0000313" key="4">
    <source>
        <dbReference type="EMBL" id="MCT4334928.1"/>
    </source>
</evidence>
<evidence type="ECO:0000313" key="5">
    <source>
        <dbReference type="Proteomes" id="UP001320702"/>
    </source>
</evidence>
<name>A0ABT2KEH2_9RHOB</name>
<evidence type="ECO:0000256" key="3">
    <source>
        <dbReference type="SAM" id="SignalP"/>
    </source>
</evidence>
<organism evidence="4 5">
    <name type="scientific">Paracoccus maritimus</name>
    <dbReference type="NCBI Taxonomy" id="2933292"/>
    <lineage>
        <taxon>Bacteria</taxon>
        <taxon>Pseudomonadati</taxon>
        <taxon>Pseudomonadota</taxon>
        <taxon>Alphaproteobacteria</taxon>
        <taxon>Rhodobacterales</taxon>
        <taxon>Paracoccaceae</taxon>
        <taxon>Paracoccus</taxon>
    </lineage>
</organism>
<dbReference type="Pfam" id="PF01547">
    <property type="entry name" value="SBP_bac_1"/>
    <property type="match status" value="1"/>
</dbReference>
<comment type="caution">
    <text evidence="4">The sequence shown here is derived from an EMBL/GenBank/DDBJ whole genome shotgun (WGS) entry which is preliminary data.</text>
</comment>
<dbReference type="InterPro" id="IPR050490">
    <property type="entry name" value="Bact_solute-bd_prot1"/>
</dbReference>
<keyword evidence="5" id="KW-1185">Reference proteome</keyword>
<dbReference type="PANTHER" id="PTHR43649">
    <property type="entry name" value="ARABINOSE-BINDING PROTEIN-RELATED"/>
    <property type="match status" value="1"/>
</dbReference>
<dbReference type="EMBL" id="JANAVZ010000027">
    <property type="protein sequence ID" value="MCT4334928.1"/>
    <property type="molecule type" value="Genomic_DNA"/>
</dbReference>
<dbReference type="SUPFAM" id="SSF53850">
    <property type="entry name" value="Periplasmic binding protein-like II"/>
    <property type="match status" value="1"/>
</dbReference>
<keyword evidence="3" id="KW-0732">Signal</keyword>
<proteinExistence type="inferred from homology"/>
<dbReference type="CDD" id="cd13585">
    <property type="entry name" value="PBP2_TMBP_like"/>
    <property type="match status" value="1"/>
</dbReference>
<protein>
    <submittedName>
        <fullName evidence="4">Sugar ABC transporter substrate-binding protein</fullName>
    </submittedName>
</protein>
<gene>
    <name evidence="4" type="ORF">MU516_19010</name>
</gene>
<evidence type="ECO:0000256" key="2">
    <source>
        <dbReference type="ARBA" id="ARBA00008520"/>
    </source>
</evidence>
<dbReference type="InterPro" id="IPR006059">
    <property type="entry name" value="SBP"/>
</dbReference>
<feature type="chain" id="PRO_5046781484" evidence="3">
    <location>
        <begin position="28"/>
        <end position="422"/>
    </location>
</feature>
<comment type="subcellular location">
    <subcellularLocation>
        <location evidence="1">Periplasm</location>
    </subcellularLocation>
</comment>
<feature type="signal peptide" evidence="3">
    <location>
        <begin position="1"/>
        <end position="27"/>
    </location>
</feature>
<accession>A0ABT2KEH2</accession>
<dbReference type="Proteomes" id="UP001320702">
    <property type="component" value="Unassembled WGS sequence"/>
</dbReference>
<dbReference type="Gene3D" id="3.40.190.10">
    <property type="entry name" value="Periplasmic binding protein-like II"/>
    <property type="match status" value="2"/>
</dbReference>
<sequence>MKSSRTWKIAISVAVTAMLCQTGSAWAQEEEISVLMFSLPVTRGIAELTDQFEEETGIKVNVEVVGQNVFENQVMLAFTGRTGDLDVVHVPAIQLQRWVAAGWLTPMTDKVNGSDNAAGFFPSALTTYDVAGENYGLPMFVETGLMAYRTDLIDTPPATWEETKNTAAEVHSDATAGIVMRTSPGQGFNMFVLPMITRAYGGKFFADFPGDMSVVVDSPENLQGLDLYTAMLTESGPPGVSNINYPEAVALMQAGGAAMFIDGTSNVVPTLDPETSSVADKIGLAPVPEGPAGRSPAIAVHGLGIPASSSKADAAYRFIEWATSEDVQAQIAINESYPDFTRPAVGEHQDVADKYAAINPDLIQLRSASLSDTIPNYRPLIPQWPEIGAAIGDNVNSALNGIITNAEALKNAQAEVQEILDQ</sequence>
<evidence type="ECO:0000256" key="1">
    <source>
        <dbReference type="ARBA" id="ARBA00004418"/>
    </source>
</evidence>
<reference evidence="4 5" key="1">
    <citation type="submission" date="2022-04" db="EMBL/GenBank/DDBJ databases">
        <title>Paracoccus sp. YLB-12 draft genome sequence.</title>
        <authorList>
            <person name="Yu L."/>
        </authorList>
    </citation>
    <scope>NUCLEOTIDE SEQUENCE [LARGE SCALE GENOMIC DNA]</scope>
    <source>
        <strain evidence="4 5">YLB-12</strain>
    </source>
</reference>
<comment type="similarity">
    <text evidence="2">Belongs to the bacterial solute-binding protein 1 family.</text>
</comment>
<dbReference type="PANTHER" id="PTHR43649:SF12">
    <property type="entry name" value="DIACETYLCHITOBIOSE BINDING PROTEIN DASA"/>
    <property type="match status" value="1"/>
</dbReference>